<dbReference type="InterPro" id="IPR052530">
    <property type="entry name" value="NAD(P)H_nitroreductase"/>
</dbReference>
<keyword evidence="11" id="KW-1185">Reference proteome</keyword>
<evidence type="ECO:0000256" key="2">
    <source>
        <dbReference type="ARBA" id="ARBA00007118"/>
    </source>
</evidence>
<evidence type="ECO:0000259" key="9">
    <source>
        <dbReference type="Pfam" id="PF00881"/>
    </source>
</evidence>
<evidence type="ECO:0000256" key="1">
    <source>
        <dbReference type="ARBA" id="ARBA00001917"/>
    </source>
</evidence>
<dbReference type="GO" id="GO:0016491">
    <property type="term" value="F:oxidoreductase activity"/>
    <property type="evidence" value="ECO:0007669"/>
    <property type="project" value="UniProtKB-KW"/>
</dbReference>
<feature type="signal peptide" evidence="8">
    <location>
        <begin position="1"/>
        <end position="18"/>
    </location>
</feature>
<proteinExistence type="inferred from homology"/>
<dbReference type="EnsemblProtists" id="EOD40699">
    <property type="protein sequence ID" value="EOD40699"/>
    <property type="gene ID" value="EMIHUDRAFT_466458"/>
</dbReference>
<feature type="chain" id="PRO_5044267597" description="Nitroreductase domain-containing protein" evidence="8">
    <location>
        <begin position="19"/>
        <end position="401"/>
    </location>
</feature>
<dbReference type="InterPro" id="IPR029479">
    <property type="entry name" value="Nitroreductase"/>
</dbReference>
<dbReference type="PaxDb" id="2903-EOD40699"/>
<dbReference type="KEGG" id="ehx:EMIHUDRAFT_466458"/>
<protein>
    <recommendedName>
        <fullName evidence="9">Nitroreductase domain-containing protein</fullName>
    </recommendedName>
</protein>
<reference evidence="11" key="1">
    <citation type="journal article" date="2013" name="Nature">
        <title>Pan genome of the phytoplankton Emiliania underpins its global distribution.</title>
        <authorList>
            <person name="Read B.A."/>
            <person name="Kegel J."/>
            <person name="Klute M.J."/>
            <person name="Kuo A."/>
            <person name="Lefebvre S.C."/>
            <person name="Maumus F."/>
            <person name="Mayer C."/>
            <person name="Miller J."/>
            <person name="Monier A."/>
            <person name="Salamov A."/>
            <person name="Young J."/>
            <person name="Aguilar M."/>
            <person name="Claverie J.M."/>
            <person name="Frickenhaus S."/>
            <person name="Gonzalez K."/>
            <person name="Herman E.K."/>
            <person name="Lin Y.C."/>
            <person name="Napier J."/>
            <person name="Ogata H."/>
            <person name="Sarno A.F."/>
            <person name="Shmutz J."/>
            <person name="Schroeder D."/>
            <person name="de Vargas C."/>
            <person name="Verret F."/>
            <person name="von Dassow P."/>
            <person name="Valentin K."/>
            <person name="Van de Peer Y."/>
            <person name="Wheeler G."/>
            <person name="Dacks J.B."/>
            <person name="Delwiche C.F."/>
            <person name="Dyhrman S.T."/>
            <person name="Glockner G."/>
            <person name="John U."/>
            <person name="Richards T."/>
            <person name="Worden A.Z."/>
            <person name="Zhang X."/>
            <person name="Grigoriev I.V."/>
            <person name="Allen A.E."/>
            <person name="Bidle K."/>
            <person name="Borodovsky M."/>
            <person name="Bowler C."/>
            <person name="Brownlee C."/>
            <person name="Cock J.M."/>
            <person name="Elias M."/>
            <person name="Gladyshev V.N."/>
            <person name="Groth M."/>
            <person name="Guda C."/>
            <person name="Hadaegh A."/>
            <person name="Iglesias-Rodriguez M.D."/>
            <person name="Jenkins J."/>
            <person name="Jones B.M."/>
            <person name="Lawson T."/>
            <person name="Leese F."/>
            <person name="Lindquist E."/>
            <person name="Lobanov A."/>
            <person name="Lomsadze A."/>
            <person name="Malik S.B."/>
            <person name="Marsh M.E."/>
            <person name="Mackinder L."/>
            <person name="Mock T."/>
            <person name="Mueller-Roeber B."/>
            <person name="Pagarete A."/>
            <person name="Parker M."/>
            <person name="Probert I."/>
            <person name="Quesneville H."/>
            <person name="Raines C."/>
            <person name="Rensing S.A."/>
            <person name="Riano-Pachon D.M."/>
            <person name="Richier S."/>
            <person name="Rokitta S."/>
            <person name="Shiraiwa Y."/>
            <person name="Soanes D.M."/>
            <person name="van der Giezen M."/>
            <person name="Wahlund T.M."/>
            <person name="Williams B."/>
            <person name="Wilson W."/>
            <person name="Wolfe G."/>
            <person name="Wurch L.L."/>
        </authorList>
    </citation>
    <scope>NUCLEOTIDE SEQUENCE</scope>
</reference>
<dbReference type="Proteomes" id="UP000013827">
    <property type="component" value="Unassembled WGS sequence"/>
</dbReference>
<keyword evidence="8" id="KW-0732">Signal</keyword>
<dbReference type="PANTHER" id="PTHR43821:SF1">
    <property type="entry name" value="NAD(P)H NITROREDUCTASE YDJA-RELATED"/>
    <property type="match status" value="1"/>
</dbReference>
<evidence type="ECO:0000256" key="5">
    <source>
        <dbReference type="ARBA" id="ARBA00022857"/>
    </source>
</evidence>
<keyword evidence="3" id="KW-0285">Flavoprotein</keyword>
<evidence type="ECO:0000313" key="11">
    <source>
        <dbReference type="Proteomes" id="UP000013827"/>
    </source>
</evidence>
<evidence type="ECO:0000313" key="10">
    <source>
        <dbReference type="EnsemblProtists" id="EOD40699"/>
    </source>
</evidence>
<reference evidence="10" key="2">
    <citation type="submission" date="2024-10" db="UniProtKB">
        <authorList>
            <consortium name="EnsemblProtists"/>
        </authorList>
    </citation>
    <scope>IDENTIFICATION</scope>
</reference>
<sequence length="401" mass="41781">MACALLLSLGTLTPSARAKPAVASVTSSAPQLVEVSPAKGSMLVAAWQARAANANTLQTVPDGKTGTKLKVLAVSGAERIRRANRKQQYERFQACAAAVAGAGDAGAAKLFATVGGCASTLCLVEVDEDEWSVKSLCVSPDARELPSVAEAEEAALQGLRGLCAGSGGRLRVASEVEASLVGSRQSLGLTATSEDGELGEGGGRMGAAEAVHDALRSRRTINDFSPQLPAGWEEALERAVEAATFAPNHKRTEPWRFHLLGPRSIRRVCELNAELVTASKGDAAGAKKLERWLAIPGWLVVTCVRREGGDSMEEPAGLAREDYAAVCCATQNLCLSLHADGLGTKWTSGPVNFDPRFAGAVGLPDDEYVVGTVWFGAAAGEKAPPAPAKRLAVGDVLRQSD</sequence>
<name>A0A0D3KY64_EMIH1</name>
<dbReference type="PANTHER" id="PTHR43821">
    <property type="entry name" value="NAD(P)H NITROREDUCTASE YDJA-RELATED"/>
    <property type="match status" value="1"/>
</dbReference>
<dbReference type="RefSeq" id="XP_005793128.1">
    <property type="nucleotide sequence ID" value="XM_005793071.1"/>
</dbReference>
<keyword evidence="5" id="KW-0521">NADP</keyword>
<dbReference type="GeneID" id="17285970"/>
<evidence type="ECO:0000256" key="3">
    <source>
        <dbReference type="ARBA" id="ARBA00022630"/>
    </source>
</evidence>
<evidence type="ECO:0000256" key="7">
    <source>
        <dbReference type="ARBA" id="ARBA00023027"/>
    </source>
</evidence>
<keyword evidence="4" id="KW-0288">FMN</keyword>
<comment type="cofactor">
    <cofactor evidence="1">
        <name>FMN</name>
        <dbReference type="ChEBI" id="CHEBI:58210"/>
    </cofactor>
</comment>
<feature type="domain" description="Nitroreductase" evidence="9">
    <location>
        <begin position="215"/>
        <end position="376"/>
    </location>
</feature>
<dbReference type="AlphaFoldDB" id="A0A0D3KY64"/>
<comment type="similarity">
    <text evidence="2">Belongs to the nitroreductase family.</text>
</comment>
<dbReference type="CDD" id="cd02135">
    <property type="entry name" value="YdjA-like"/>
    <property type="match status" value="1"/>
</dbReference>
<keyword evidence="6" id="KW-0560">Oxidoreductase</keyword>
<dbReference type="HOGENOM" id="CLU_687794_0_0_1"/>
<dbReference type="Gene3D" id="3.40.109.10">
    <property type="entry name" value="NADH Oxidase"/>
    <property type="match status" value="1"/>
</dbReference>
<accession>A0A0D3KY64</accession>
<evidence type="ECO:0000256" key="8">
    <source>
        <dbReference type="SAM" id="SignalP"/>
    </source>
</evidence>
<dbReference type="InterPro" id="IPR026021">
    <property type="entry name" value="YdjA-like"/>
</dbReference>
<dbReference type="SUPFAM" id="SSF55469">
    <property type="entry name" value="FMN-dependent nitroreductase-like"/>
    <property type="match status" value="1"/>
</dbReference>
<dbReference type="STRING" id="2903.R1G4B6"/>
<evidence type="ECO:0000256" key="6">
    <source>
        <dbReference type="ARBA" id="ARBA00023002"/>
    </source>
</evidence>
<dbReference type="InterPro" id="IPR000415">
    <property type="entry name" value="Nitroreductase-like"/>
</dbReference>
<dbReference type="Pfam" id="PF00881">
    <property type="entry name" value="Nitroreductase"/>
    <property type="match status" value="1"/>
</dbReference>
<organism evidence="10 11">
    <name type="scientific">Emiliania huxleyi (strain CCMP1516)</name>
    <dbReference type="NCBI Taxonomy" id="280463"/>
    <lineage>
        <taxon>Eukaryota</taxon>
        <taxon>Haptista</taxon>
        <taxon>Haptophyta</taxon>
        <taxon>Prymnesiophyceae</taxon>
        <taxon>Isochrysidales</taxon>
        <taxon>Noelaerhabdaceae</taxon>
        <taxon>Emiliania</taxon>
    </lineage>
</organism>
<keyword evidence="7" id="KW-0520">NAD</keyword>
<evidence type="ECO:0000256" key="4">
    <source>
        <dbReference type="ARBA" id="ARBA00022643"/>
    </source>
</evidence>